<evidence type="ECO:0000256" key="1">
    <source>
        <dbReference type="ARBA" id="ARBA00004071"/>
    </source>
</evidence>
<dbReference type="Gene3D" id="3.20.20.80">
    <property type="entry name" value="Glycosidases"/>
    <property type="match status" value="1"/>
</dbReference>
<dbReference type="InterPro" id="IPR031919">
    <property type="entry name" value="Fucosidase_C"/>
</dbReference>
<comment type="function">
    <text evidence="1">Alpha-L-fucosidase is responsible for hydrolyzing the alpha-1,6-linked fucose joined to the reducing-end N-acetylglucosamine of the carbohydrate moieties of glycoproteins.</text>
</comment>
<dbReference type="EC" id="3.2.1.51" evidence="3"/>
<proteinExistence type="inferred from homology"/>
<evidence type="ECO:0000259" key="7">
    <source>
        <dbReference type="Pfam" id="PF01120"/>
    </source>
</evidence>
<dbReference type="PANTHER" id="PTHR10030">
    <property type="entry name" value="ALPHA-L-FUCOSIDASE"/>
    <property type="match status" value="1"/>
</dbReference>
<dbReference type="PROSITE" id="PS51257">
    <property type="entry name" value="PROKAR_LIPOPROTEIN"/>
    <property type="match status" value="1"/>
</dbReference>
<dbReference type="InterPro" id="IPR016286">
    <property type="entry name" value="FUC_metazoa-typ"/>
</dbReference>
<evidence type="ECO:0000313" key="10">
    <source>
        <dbReference type="Proteomes" id="UP001176891"/>
    </source>
</evidence>
<dbReference type="EMBL" id="JAUOEM010000001">
    <property type="protein sequence ID" value="MDO5986172.1"/>
    <property type="molecule type" value="Genomic_DNA"/>
</dbReference>
<dbReference type="Pfam" id="PF16757">
    <property type="entry name" value="Fucosidase_C"/>
    <property type="match status" value="1"/>
</dbReference>
<keyword evidence="6" id="KW-0326">Glycosidase</keyword>
<comment type="similarity">
    <text evidence="2">Belongs to the glycosyl hydrolase 29 family.</text>
</comment>
<dbReference type="RefSeq" id="WP_303280693.1">
    <property type="nucleotide sequence ID" value="NZ_BAABCZ010000016.1"/>
</dbReference>
<accession>A0ABT8WX25</accession>
<dbReference type="PANTHER" id="PTHR10030:SF37">
    <property type="entry name" value="ALPHA-L-FUCOSIDASE-RELATED"/>
    <property type="match status" value="1"/>
</dbReference>
<dbReference type="PRINTS" id="PR00741">
    <property type="entry name" value="GLHYDRLASE29"/>
</dbReference>
<evidence type="ECO:0000256" key="6">
    <source>
        <dbReference type="ARBA" id="ARBA00023295"/>
    </source>
</evidence>
<sequence>MKKSIIQVIVLLLVLSSCNKGIKKESSTSPEAFRYEDNWESIRSKYEVPEWFRDAKFGIFINWGPYAVPAYSSEKYGKGIYSPKWQRGGEYPYTYHKEHYGDASKFGYKDLVPLFKAENFDVKSWGDLFKKSHAKYVVHVADYHDGFAMYNANHTRWNVANMGPKKDIMKMVAEECKSLGLKFGVSSHFALNRQYYSRSNPDWDTNDPNYYDLYGEPIKKGDLPTQKFLNHWWDRTTDVIDQYEPDLLWFDFGLDKPGFESVHKKILAYYYNKGLDWDKEVVFQDKNMKNESFPEDLIVLDIERGRMDGIFKYPWQTDTSVGKISWGHIKNEQYKSVNYLLDELIDIVSKNGCLLLNIGPKADGTIPQESEDILTNMGKWLSVNGEAIFETRPWKIYGEGPTKVSKGHHSEKENKLATAKDIRFTTKENYLYATALNWSEDGTYTIKSLAKNNPYDSRNIESVEFISGTNNIIWEQTSEGLAIKVEGNKPCEAAYVFKIQLK</sequence>
<dbReference type="Proteomes" id="UP001176891">
    <property type="component" value="Unassembled WGS sequence"/>
</dbReference>
<evidence type="ECO:0000313" key="9">
    <source>
        <dbReference type="EMBL" id="MDO5986172.1"/>
    </source>
</evidence>
<name>A0ABT8WX25_9FLAO</name>
<dbReference type="SMART" id="SM00812">
    <property type="entry name" value="Alpha_L_fucos"/>
    <property type="match status" value="1"/>
</dbReference>
<organism evidence="9 10">
    <name type="scientific">Flavivirga amylovorans</name>
    <dbReference type="NCBI Taxonomy" id="870486"/>
    <lineage>
        <taxon>Bacteria</taxon>
        <taxon>Pseudomonadati</taxon>
        <taxon>Bacteroidota</taxon>
        <taxon>Flavobacteriia</taxon>
        <taxon>Flavobacteriales</taxon>
        <taxon>Flavobacteriaceae</taxon>
        <taxon>Flavivirga</taxon>
    </lineage>
</organism>
<feature type="domain" description="Glycoside hydrolase family 29 N-terminal" evidence="7">
    <location>
        <begin position="30"/>
        <end position="386"/>
    </location>
</feature>
<dbReference type="SUPFAM" id="SSF51445">
    <property type="entry name" value="(Trans)glycosidases"/>
    <property type="match status" value="1"/>
</dbReference>
<keyword evidence="4" id="KW-0732">Signal</keyword>
<evidence type="ECO:0000259" key="8">
    <source>
        <dbReference type="Pfam" id="PF16757"/>
    </source>
</evidence>
<evidence type="ECO:0000256" key="5">
    <source>
        <dbReference type="ARBA" id="ARBA00022801"/>
    </source>
</evidence>
<feature type="domain" description="Alpha-L-fucosidase C-terminal" evidence="8">
    <location>
        <begin position="418"/>
        <end position="500"/>
    </location>
</feature>
<reference evidence="9" key="1">
    <citation type="submission" date="2023-07" db="EMBL/GenBank/DDBJ databases">
        <title>Two novel species in the genus Flavivirga.</title>
        <authorList>
            <person name="Kwon K."/>
        </authorList>
    </citation>
    <scope>NUCLEOTIDE SEQUENCE</scope>
    <source>
        <strain evidence="9">KACC 14157</strain>
    </source>
</reference>
<protein>
    <recommendedName>
        <fullName evidence="3">alpha-L-fucosidase</fullName>
        <ecNumber evidence="3">3.2.1.51</ecNumber>
    </recommendedName>
</protein>
<dbReference type="Gene3D" id="2.60.40.1180">
    <property type="entry name" value="Golgi alpha-mannosidase II"/>
    <property type="match status" value="1"/>
</dbReference>
<comment type="caution">
    <text evidence="9">The sequence shown here is derived from an EMBL/GenBank/DDBJ whole genome shotgun (WGS) entry which is preliminary data.</text>
</comment>
<keyword evidence="5" id="KW-0378">Hydrolase</keyword>
<dbReference type="InterPro" id="IPR013780">
    <property type="entry name" value="Glyco_hydro_b"/>
</dbReference>
<dbReference type="InterPro" id="IPR017853">
    <property type="entry name" value="GH"/>
</dbReference>
<gene>
    <name evidence="9" type="ORF">Q4Q39_02040</name>
</gene>
<evidence type="ECO:0000256" key="3">
    <source>
        <dbReference type="ARBA" id="ARBA00012662"/>
    </source>
</evidence>
<evidence type="ECO:0000256" key="4">
    <source>
        <dbReference type="ARBA" id="ARBA00022729"/>
    </source>
</evidence>
<keyword evidence="10" id="KW-1185">Reference proteome</keyword>
<dbReference type="PIRSF" id="PIRSF001092">
    <property type="entry name" value="Alpha-L-fucosidase"/>
    <property type="match status" value="1"/>
</dbReference>
<dbReference type="InterPro" id="IPR057739">
    <property type="entry name" value="Glyco_hydro_29_N"/>
</dbReference>
<dbReference type="InterPro" id="IPR000933">
    <property type="entry name" value="Glyco_hydro_29"/>
</dbReference>
<evidence type="ECO:0000256" key="2">
    <source>
        <dbReference type="ARBA" id="ARBA00007951"/>
    </source>
</evidence>
<dbReference type="Pfam" id="PF01120">
    <property type="entry name" value="Alpha_L_fucos"/>
    <property type="match status" value="1"/>
</dbReference>